<organism evidence="2">
    <name type="scientific">Thermosulfurimonas dismutans</name>
    <dbReference type="NCBI Taxonomy" id="999894"/>
    <lineage>
        <taxon>Bacteria</taxon>
        <taxon>Pseudomonadati</taxon>
        <taxon>Thermodesulfobacteriota</taxon>
        <taxon>Thermodesulfobacteria</taxon>
        <taxon>Thermodesulfobacteriales</taxon>
        <taxon>Thermodesulfobacteriaceae</taxon>
        <taxon>Thermosulfurimonas</taxon>
    </lineage>
</organism>
<evidence type="ECO:0000256" key="1">
    <source>
        <dbReference type="SAM" id="Phobius"/>
    </source>
</evidence>
<evidence type="ECO:0000313" key="2">
    <source>
        <dbReference type="EMBL" id="HFC98450.1"/>
    </source>
</evidence>
<dbReference type="AlphaFoldDB" id="A0A7C3CH08"/>
<feature type="transmembrane region" description="Helical" evidence="1">
    <location>
        <begin position="88"/>
        <end position="104"/>
    </location>
</feature>
<keyword evidence="1" id="KW-0472">Membrane</keyword>
<feature type="transmembrane region" description="Helical" evidence="1">
    <location>
        <begin position="7"/>
        <end position="33"/>
    </location>
</feature>
<comment type="caution">
    <text evidence="2">The sequence shown here is derived from an EMBL/GenBank/DDBJ whole genome shotgun (WGS) entry which is preliminary data.</text>
</comment>
<keyword evidence="1" id="KW-1133">Transmembrane helix</keyword>
<accession>A0A7C3CH08</accession>
<keyword evidence="1" id="KW-0812">Transmembrane</keyword>
<dbReference type="EMBL" id="DRMH01000113">
    <property type="protein sequence ID" value="HFC98450.1"/>
    <property type="molecule type" value="Genomic_DNA"/>
</dbReference>
<reference evidence="2" key="1">
    <citation type="journal article" date="2020" name="mSystems">
        <title>Genome- and Community-Level Interaction Insights into Carbon Utilization and Element Cycling Functions of Hydrothermarchaeota in Hydrothermal Sediment.</title>
        <authorList>
            <person name="Zhou Z."/>
            <person name="Liu Y."/>
            <person name="Xu W."/>
            <person name="Pan J."/>
            <person name="Luo Z.H."/>
            <person name="Li M."/>
        </authorList>
    </citation>
    <scope>NUCLEOTIDE SEQUENCE [LARGE SCALE GENOMIC DNA]</scope>
    <source>
        <strain evidence="2">HyVt-483</strain>
    </source>
</reference>
<feature type="transmembrane region" description="Helical" evidence="1">
    <location>
        <begin position="39"/>
        <end position="59"/>
    </location>
</feature>
<name>A0A7C3CH08_9BACT</name>
<proteinExistence type="predicted"/>
<sequence>MRVSKRYLPLVAGGLWLAVGLGLSLRGLLWIWYRGGPQELLGLLILSLPLALVFSSRILTRTVQRTLNHIRCLPERSSLFSFQPGKQYLLALVMIALGVLLRRLPLPRDYLGGLYLWMGLSLFFSSRFFLKGLSS</sequence>
<dbReference type="Proteomes" id="UP000886043">
    <property type="component" value="Unassembled WGS sequence"/>
</dbReference>
<gene>
    <name evidence="2" type="ORF">ENJ40_08355</name>
</gene>
<feature type="transmembrane region" description="Helical" evidence="1">
    <location>
        <begin position="110"/>
        <end position="130"/>
    </location>
</feature>
<protein>
    <submittedName>
        <fullName evidence="2">Uncharacterized protein</fullName>
    </submittedName>
</protein>